<dbReference type="CDD" id="cd02209">
    <property type="entry name" value="cupin_XRE_C"/>
    <property type="match status" value="1"/>
</dbReference>
<evidence type="ECO:0000313" key="4">
    <source>
        <dbReference type="EMBL" id="GHF62727.1"/>
    </source>
</evidence>
<accession>A0A8J3H0Z2</accession>
<keyword evidence="1" id="KW-0238">DNA-binding</keyword>
<dbReference type="Proteomes" id="UP000626220">
    <property type="component" value="Unassembled WGS sequence"/>
</dbReference>
<dbReference type="PANTHER" id="PTHR46797:SF2">
    <property type="entry name" value="TRANSCRIPTIONAL REGULATOR"/>
    <property type="match status" value="1"/>
</dbReference>
<dbReference type="GO" id="GO:0003700">
    <property type="term" value="F:DNA-binding transcription factor activity"/>
    <property type="evidence" value="ECO:0007669"/>
    <property type="project" value="TreeGrafter"/>
</dbReference>
<keyword evidence="5" id="KW-1185">Reference proteome</keyword>
<evidence type="ECO:0000313" key="5">
    <source>
        <dbReference type="Proteomes" id="UP000626220"/>
    </source>
</evidence>
<evidence type="ECO:0000256" key="1">
    <source>
        <dbReference type="ARBA" id="ARBA00023125"/>
    </source>
</evidence>
<dbReference type="Gene3D" id="1.10.260.40">
    <property type="entry name" value="lambda repressor-like DNA-binding domains"/>
    <property type="match status" value="1"/>
</dbReference>
<dbReference type="InterPro" id="IPR014710">
    <property type="entry name" value="RmlC-like_jellyroll"/>
</dbReference>
<dbReference type="SUPFAM" id="SSF47413">
    <property type="entry name" value="lambda repressor-like DNA-binding domains"/>
    <property type="match status" value="1"/>
</dbReference>
<dbReference type="AlphaFoldDB" id="A0A8J3H0Z2"/>
<dbReference type="Pfam" id="PF07883">
    <property type="entry name" value="Cupin_2"/>
    <property type="match status" value="1"/>
</dbReference>
<feature type="compositionally biased region" description="Basic residues" evidence="2">
    <location>
        <begin position="1"/>
        <end position="11"/>
    </location>
</feature>
<dbReference type="InterPro" id="IPR011051">
    <property type="entry name" value="RmlC_Cupin_sf"/>
</dbReference>
<name>A0A8J3H0Z2_9RHOB</name>
<dbReference type="PANTHER" id="PTHR46797">
    <property type="entry name" value="HTH-TYPE TRANSCRIPTIONAL REGULATOR"/>
    <property type="match status" value="1"/>
</dbReference>
<dbReference type="PROSITE" id="PS50943">
    <property type="entry name" value="HTH_CROC1"/>
    <property type="match status" value="1"/>
</dbReference>
<gene>
    <name evidence="4" type="ORF">GCM10017056_37630</name>
</gene>
<dbReference type="RefSeq" id="WP_189681655.1">
    <property type="nucleotide sequence ID" value="NZ_BNCJ01000013.1"/>
</dbReference>
<evidence type="ECO:0000259" key="3">
    <source>
        <dbReference type="PROSITE" id="PS50943"/>
    </source>
</evidence>
<dbReference type="GO" id="GO:0003677">
    <property type="term" value="F:DNA binding"/>
    <property type="evidence" value="ECO:0007669"/>
    <property type="project" value="UniProtKB-KW"/>
</dbReference>
<reference evidence="4" key="1">
    <citation type="journal article" date="2014" name="Int. J. Syst. Evol. Microbiol.">
        <title>Complete genome sequence of Corynebacterium casei LMG S-19264T (=DSM 44701T), isolated from a smear-ripened cheese.</title>
        <authorList>
            <consortium name="US DOE Joint Genome Institute (JGI-PGF)"/>
            <person name="Walter F."/>
            <person name="Albersmeier A."/>
            <person name="Kalinowski J."/>
            <person name="Ruckert C."/>
        </authorList>
    </citation>
    <scope>NUCLEOTIDE SEQUENCE</scope>
    <source>
        <strain evidence="4">KCTC 42650</strain>
    </source>
</reference>
<dbReference type="InterPro" id="IPR013096">
    <property type="entry name" value="Cupin_2"/>
</dbReference>
<dbReference type="SUPFAM" id="SSF51182">
    <property type="entry name" value="RmlC-like cupins"/>
    <property type="match status" value="1"/>
</dbReference>
<sequence length="206" mass="22470">MSSKTASKKKQAAAGELAASPNQPVGRQIRELRRSRGLTLTDVANAIGRSVGHLSELERGVSPITLDTLDKIARTLDVSISWFFSAASAEELPESKFVVRRSERREINLSRSGVREELLSPHLTGGLEMVMTTFAPGAGTGEEGRMRRGEEGGYVVSGQLELRIDGQTILLEAGDSFQMTEIGRHWCRNPGPVDAVIVWSFKSANY</sequence>
<protein>
    <submittedName>
        <fullName evidence="4">Transcriptional regulator</fullName>
    </submittedName>
</protein>
<dbReference type="Gene3D" id="2.60.120.10">
    <property type="entry name" value="Jelly Rolls"/>
    <property type="match status" value="1"/>
</dbReference>
<dbReference type="InterPro" id="IPR001387">
    <property type="entry name" value="Cro/C1-type_HTH"/>
</dbReference>
<dbReference type="CDD" id="cd00093">
    <property type="entry name" value="HTH_XRE"/>
    <property type="match status" value="1"/>
</dbReference>
<dbReference type="InterPro" id="IPR050807">
    <property type="entry name" value="TransReg_Diox_bact_type"/>
</dbReference>
<feature type="domain" description="HTH cro/C1-type" evidence="3">
    <location>
        <begin position="29"/>
        <end position="83"/>
    </location>
</feature>
<evidence type="ECO:0000256" key="2">
    <source>
        <dbReference type="SAM" id="MobiDB-lite"/>
    </source>
</evidence>
<dbReference type="SMART" id="SM00530">
    <property type="entry name" value="HTH_XRE"/>
    <property type="match status" value="1"/>
</dbReference>
<dbReference type="InterPro" id="IPR010982">
    <property type="entry name" value="Lambda_DNA-bd_dom_sf"/>
</dbReference>
<comment type="caution">
    <text evidence="4">The sequence shown here is derived from an EMBL/GenBank/DDBJ whole genome shotgun (WGS) entry which is preliminary data.</text>
</comment>
<dbReference type="EMBL" id="BNCJ01000013">
    <property type="protein sequence ID" value="GHF62727.1"/>
    <property type="molecule type" value="Genomic_DNA"/>
</dbReference>
<organism evidence="4 5">
    <name type="scientific">Seohaeicola zhoushanensis</name>
    <dbReference type="NCBI Taxonomy" id="1569283"/>
    <lineage>
        <taxon>Bacteria</taxon>
        <taxon>Pseudomonadati</taxon>
        <taxon>Pseudomonadota</taxon>
        <taxon>Alphaproteobacteria</taxon>
        <taxon>Rhodobacterales</taxon>
        <taxon>Roseobacteraceae</taxon>
        <taxon>Seohaeicola</taxon>
    </lineage>
</organism>
<reference evidence="4" key="2">
    <citation type="submission" date="2020-09" db="EMBL/GenBank/DDBJ databases">
        <authorList>
            <person name="Sun Q."/>
            <person name="Kim S."/>
        </authorList>
    </citation>
    <scope>NUCLEOTIDE SEQUENCE</scope>
    <source>
        <strain evidence="4">KCTC 42650</strain>
    </source>
</reference>
<dbReference type="GO" id="GO:0005829">
    <property type="term" value="C:cytosol"/>
    <property type="evidence" value="ECO:0007669"/>
    <property type="project" value="TreeGrafter"/>
</dbReference>
<dbReference type="Pfam" id="PF01381">
    <property type="entry name" value="HTH_3"/>
    <property type="match status" value="1"/>
</dbReference>
<proteinExistence type="predicted"/>
<feature type="region of interest" description="Disordered" evidence="2">
    <location>
        <begin position="1"/>
        <end position="28"/>
    </location>
</feature>